<organism evidence="1 2">
    <name type="scientific">Allacma fusca</name>
    <dbReference type="NCBI Taxonomy" id="39272"/>
    <lineage>
        <taxon>Eukaryota</taxon>
        <taxon>Metazoa</taxon>
        <taxon>Ecdysozoa</taxon>
        <taxon>Arthropoda</taxon>
        <taxon>Hexapoda</taxon>
        <taxon>Collembola</taxon>
        <taxon>Symphypleona</taxon>
        <taxon>Sminthuridae</taxon>
        <taxon>Allacma</taxon>
    </lineage>
</organism>
<evidence type="ECO:0008006" key="3">
    <source>
        <dbReference type="Google" id="ProtNLM"/>
    </source>
</evidence>
<keyword evidence="2" id="KW-1185">Reference proteome</keyword>
<gene>
    <name evidence="1" type="ORF">AFUS01_LOCUS23751</name>
</gene>
<comment type="caution">
    <text evidence="1">The sequence shown here is derived from an EMBL/GenBank/DDBJ whole genome shotgun (WGS) entry which is preliminary data.</text>
</comment>
<name>A0A8J2L0R2_9HEXA</name>
<accession>A0A8J2L0R2</accession>
<protein>
    <recommendedName>
        <fullName evidence="3">Integrase catalytic domain-containing protein</fullName>
    </recommendedName>
</protein>
<evidence type="ECO:0000313" key="1">
    <source>
        <dbReference type="EMBL" id="CAG7785104.1"/>
    </source>
</evidence>
<dbReference type="OrthoDB" id="8958038at2759"/>
<dbReference type="PANTHER" id="PTHR47331">
    <property type="entry name" value="PHD-TYPE DOMAIN-CONTAINING PROTEIN"/>
    <property type="match status" value="1"/>
</dbReference>
<dbReference type="AlphaFoldDB" id="A0A8J2L0R2"/>
<dbReference type="Proteomes" id="UP000708208">
    <property type="component" value="Unassembled WGS sequence"/>
</dbReference>
<evidence type="ECO:0000313" key="2">
    <source>
        <dbReference type="Proteomes" id="UP000708208"/>
    </source>
</evidence>
<proteinExistence type="predicted"/>
<dbReference type="PANTHER" id="PTHR47331:SF1">
    <property type="entry name" value="GAG-LIKE PROTEIN"/>
    <property type="match status" value="1"/>
</dbReference>
<dbReference type="EMBL" id="CAJVCH010289259">
    <property type="protein sequence ID" value="CAG7785104.1"/>
    <property type="molecule type" value="Genomic_DNA"/>
</dbReference>
<sequence>MIWAEKIWWRKVQQDSYWDEVQTLQHGLMVERSSKLWKLDIFLDDDGIMRMKGRTIEASSEVAEAVNPVVLDPRSAVRKIFASCLWCRIRKVTPVIPKMADLPPERVTSYGRPFMKTGMDFFGPVYVKVGRKKEKRYGVLFTCLAVRAVHLEVAAKLTTDSAINAIRRFIDRRGTPDDLYTDNGRNMLGAEKELREAMKQMEKCKMLDFAAGKHFK</sequence>
<reference evidence="1" key="1">
    <citation type="submission" date="2021-06" db="EMBL/GenBank/DDBJ databases">
        <authorList>
            <person name="Hodson N. C."/>
            <person name="Mongue J. A."/>
            <person name="Jaron S. K."/>
        </authorList>
    </citation>
    <scope>NUCLEOTIDE SEQUENCE</scope>
</reference>